<dbReference type="Proteomes" id="UP000438429">
    <property type="component" value="Unassembled WGS sequence"/>
</dbReference>
<organism evidence="3 4">
    <name type="scientific">Scophthalmus maximus</name>
    <name type="common">Turbot</name>
    <name type="synonym">Psetta maxima</name>
    <dbReference type="NCBI Taxonomy" id="52904"/>
    <lineage>
        <taxon>Eukaryota</taxon>
        <taxon>Metazoa</taxon>
        <taxon>Chordata</taxon>
        <taxon>Craniata</taxon>
        <taxon>Vertebrata</taxon>
        <taxon>Euteleostomi</taxon>
        <taxon>Actinopterygii</taxon>
        <taxon>Neopterygii</taxon>
        <taxon>Teleostei</taxon>
        <taxon>Neoteleostei</taxon>
        <taxon>Acanthomorphata</taxon>
        <taxon>Carangaria</taxon>
        <taxon>Pleuronectiformes</taxon>
        <taxon>Pleuronectoidei</taxon>
        <taxon>Scophthalmidae</taxon>
        <taxon>Scophthalmus</taxon>
    </lineage>
</organism>
<dbReference type="InterPro" id="IPR036179">
    <property type="entry name" value="Ig-like_dom_sf"/>
</dbReference>
<dbReference type="AlphaFoldDB" id="A0A6A4TIC6"/>
<name>A0A6A4TIC6_SCOMX</name>
<evidence type="ECO:0000259" key="2">
    <source>
        <dbReference type="PROSITE" id="PS50835"/>
    </source>
</evidence>
<dbReference type="InterPro" id="IPR013783">
    <property type="entry name" value="Ig-like_fold"/>
</dbReference>
<comment type="caution">
    <text evidence="3">The sequence shown here is derived from an EMBL/GenBank/DDBJ whole genome shotgun (WGS) entry which is preliminary data.</text>
</comment>
<evidence type="ECO:0000313" key="4">
    <source>
        <dbReference type="Proteomes" id="UP000438429"/>
    </source>
</evidence>
<proteinExistence type="predicted"/>
<protein>
    <recommendedName>
        <fullName evidence="2">Ig-like domain-containing protein</fullName>
    </recommendedName>
</protein>
<reference evidence="3 4" key="1">
    <citation type="submission" date="2019-06" db="EMBL/GenBank/DDBJ databases">
        <title>Draft genomes of female and male turbot (Scophthalmus maximus).</title>
        <authorList>
            <person name="Xu H."/>
            <person name="Xu X.-W."/>
            <person name="Shao C."/>
            <person name="Chen S."/>
        </authorList>
    </citation>
    <scope>NUCLEOTIDE SEQUENCE [LARGE SCALE GENOMIC DNA]</scope>
    <source>
        <strain evidence="3">Ysfricsl-2016a</strain>
        <tissue evidence="3">Blood</tissue>
    </source>
</reference>
<dbReference type="Gene3D" id="2.60.40.10">
    <property type="entry name" value="Immunoglobulins"/>
    <property type="match status" value="2"/>
</dbReference>
<dbReference type="SUPFAM" id="SSF49265">
    <property type="entry name" value="Fibronectin type III"/>
    <property type="match status" value="1"/>
</dbReference>
<dbReference type="EMBL" id="VEVO01000003">
    <property type="protein sequence ID" value="KAF0044238.1"/>
    <property type="molecule type" value="Genomic_DNA"/>
</dbReference>
<accession>A0A6A4TIC6</accession>
<dbReference type="SUPFAM" id="SSF48726">
    <property type="entry name" value="Immunoglobulin"/>
    <property type="match status" value="1"/>
</dbReference>
<dbReference type="InterPro" id="IPR007110">
    <property type="entry name" value="Ig-like_dom"/>
</dbReference>
<feature type="domain" description="Ig-like" evidence="2">
    <location>
        <begin position="20"/>
        <end position="108"/>
    </location>
</feature>
<keyword evidence="1" id="KW-0393">Immunoglobulin domain</keyword>
<dbReference type="PROSITE" id="PS50835">
    <property type="entry name" value="IG_LIKE"/>
    <property type="match status" value="1"/>
</dbReference>
<gene>
    <name evidence="3" type="ORF">F2P81_003396</name>
</gene>
<evidence type="ECO:0000256" key="1">
    <source>
        <dbReference type="ARBA" id="ARBA00023319"/>
    </source>
</evidence>
<evidence type="ECO:0000313" key="3">
    <source>
        <dbReference type="EMBL" id="KAF0044238.1"/>
    </source>
</evidence>
<sequence>MFWYEEEEEEEDEEEEEVPPTVEPVYTEVRQALGRAFSLTCRLLRAHPAHLLRYEWKLGSRLLTVGEFSDQKDDTSYLVRALNREGYGEYTCDITNDAGAGRCTFLVTGKAYAPEFYHDTFSALWQNRPRVYGFKLQWTQMEPGTVDRILAYRLGIRQMGQSRWWEQEIPMEGNIQKGELLTYNLTELVKPESYLIRLTPITRYGEGDATERIITYSGQIRRVRLDASQRRHTRHQIHPKHRTELRPHRLQAGVTTYEI</sequence>
<dbReference type="InterPro" id="IPR036116">
    <property type="entry name" value="FN3_sf"/>
</dbReference>